<evidence type="ECO:0000313" key="1">
    <source>
        <dbReference type="EMBL" id="GBP28410.1"/>
    </source>
</evidence>
<comment type="caution">
    <text evidence="1">The sequence shown here is derived from an EMBL/GenBank/DDBJ whole genome shotgun (WGS) entry which is preliminary data.</text>
</comment>
<accession>A0A4C1UQB8</accession>
<organism evidence="1 2">
    <name type="scientific">Eumeta variegata</name>
    <name type="common">Bagworm moth</name>
    <name type="synonym">Eumeta japonica</name>
    <dbReference type="NCBI Taxonomy" id="151549"/>
    <lineage>
        <taxon>Eukaryota</taxon>
        <taxon>Metazoa</taxon>
        <taxon>Ecdysozoa</taxon>
        <taxon>Arthropoda</taxon>
        <taxon>Hexapoda</taxon>
        <taxon>Insecta</taxon>
        <taxon>Pterygota</taxon>
        <taxon>Neoptera</taxon>
        <taxon>Endopterygota</taxon>
        <taxon>Lepidoptera</taxon>
        <taxon>Glossata</taxon>
        <taxon>Ditrysia</taxon>
        <taxon>Tineoidea</taxon>
        <taxon>Psychidae</taxon>
        <taxon>Oiketicinae</taxon>
        <taxon>Eumeta</taxon>
    </lineage>
</organism>
<protein>
    <submittedName>
        <fullName evidence="1">Uncharacterized protein</fullName>
    </submittedName>
</protein>
<reference evidence="1 2" key="1">
    <citation type="journal article" date="2019" name="Commun. Biol.">
        <title>The bagworm genome reveals a unique fibroin gene that provides high tensile strength.</title>
        <authorList>
            <person name="Kono N."/>
            <person name="Nakamura H."/>
            <person name="Ohtoshi R."/>
            <person name="Tomita M."/>
            <person name="Numata K."/>
            <person name="Arakawa K."/>
        </authorList>
    </citation>
    <scope>NUCLEOTIDE SEQUENCE [LARGE SCALE GENOMIC DNA]</scope>
</reference>
<gene>
    <name evidence="1" type="ORF">EVAR_102983_1</name>
</gene>
<name>A0A4C1UQB8_EUMVA</name>
<keyword evidence="2" id="KW-1185">Reference proteome</keyword>
<evidence type="ECO:0000313" key="2">
    <source>
        <dbReference type="Proteomes" id="UP000299102"/>
    </source>
</evidence>
<dbReference type="EMBL" id="BGZK01000206">
    <property type="protein sequence ID" value="GBP28410.1"/>
    <property type="molecule type" value="Genomic_DNA"/>
</dbReference>
<proteinExistence type="predicted"/>
<dbReference type="Proteomes" id="UP000299102">
    <property type="component" value="Unassembled WGS sequence"/>
</dbReference>
<dbReference type="AlphaFoldDB" id="A0A4C1UQB8"/>
<sequence>MQLQSLQGLRQNLGSIEDEVLEKYRSRKYTDYIKADSVWTLEEGPSTPIDRKLYVIISGGNIKKSCYNRLSLEEGYANIGGEIDSQKQRHPSNFFLQRSHLELTPSVHFWSHHGGDRMPPTEYFFSGYMSLATDTMAWNRTSTQEVRTSQDKSWTRSGEQKYKSNALGFECGLTRCVGVSLFRMKRLSLSIMSTKVLPAASTPLQPQRESSTLNFHGNCLETIAMGRDTNLRKESMISNGREEDREKLHCSLFPESYRRRSQDFLKKHRVDHTASRRGSFDPLAINDK</sequence>